<sequence>MFSQLRPALFLFAILMLVTGIAYPLLMTGVAQAVFPAQANGSLIVANGQVRGSGLIGQAFTNNRYFWPRISAAGAGYDAGASSGANLGPTSKKLLDRVAADAERIKAADGVTSLPPDAATASASGLDPDISPAYALQQVGRVAKARNLAEDRVKALVETHINRPDLGIFGEPRVNVLSLNMALDALSPG</sequence>
<name>A0ACC5R3J9_9HYPH</name>
<evidence type="ECO:0000313" key="1">
    <source>
        <dbReference type="EMBL" id="MBK1867193.1"/>
    </source>
</evidence>
<proteinExistence type="predicted"/>
<dbReference type="Proteomes" id="UP000616151">
    <property type="component" value="Unassembled WGS sequence"/>
</dbReference>
<gene>
    <name evidence="1" type="primary">kdpC</name>
    <name evidence="1" type="ORF">JHL16_12625</name>
</gene>
<reference evidence="1" key="1">
    <citation type="submission" date="2021-01" db="EMBL/GenBank/DDBJ databases">
        <authorList>
            <person name="Sun Q."/>
        </authorList>
    </citation>
    <scope>NUCLEOTIDE SEQUENCE</scope>
    <source>
        <strain evidence="1">YIM B02566</strain>
    </source>
</reference>
<protein>
    <submittedName>
        <fullName evidence="1">Potassium-transporting ATPase subunit KdpC</fullName>
    </submittedName>
</protein>
<comment type="caution">
    <text evidence="1">The sequence shown here is derived from an EMBL/GenBank/DDBJ whole genome shotgun (WGS) entry which is preliminary data.</text>
</comment>
<evidence type="ECO:0000313" key="2">
    <source>
        <dbReference type="Proteomes" id="UP000616151"/>
    </source>
</evidence>
<accession>A0ACC5R3J9</accession>
<dbReference type="EMBL" id="JAENHL010000007">
    <property type="protein sequence ID" value="MBK1867193.1"/>
    <property type="molecule type" value="Genomic_DNA"/>
</dbReference>
<organism evidence="1 2">
    <name type="scientific">Taklimakanibacter albus</name>
    <dbReference type="NCBI Taxonomy" id="2800327"/>
    <lineage>
        <taxon>Bacteria</taxon>
        <taxon>Pseudomonadati</taxon>
        <taxon>Pseudomonadota</taxon>
        <taxon>Alphaproteobacteria</taxon>
        <taxon>Hyphomicrobiales</taxon>
        <taxon>Aestuariivirgaceae</taxon>
        <taxon>Taklimakanibacter</taxon>
    </lineage>
</organism>
<keyword evidence="2" id="KW-1185">Reference proteome</keyword>